<accession>A0AAV7SUX6</accession>
<feature type="region of interest" description="Disordered" evidence="1">
    <location>
        <begin position="1"/>
        <end position="29"/>
    </location>
</feature>
<keyword evidence="3" id="KW-1185">Reference proteome</keyword>
<gene>
    <name evidence="2" type="ORF">NDU88_008172</name>
</gene>
<feature type="region of interest" description="Disordered" evidence="1">
    <location>
        <begin position="58"/>
        <end position="91"/>
    </location>
</feature>
<dbReference type="EMBL" id="JANPWB010000008">
    <property type="protein sequence ID" value="KAJ1167783.1"/>
    <property type="molecule type" value="Genomic_DNA"/>
</dbReference>
<proteinExistence type="predicted"/>
<sequence>MRNLVGAEAGRRSGLLDSETAPGGELRSGAVEARRRFEAGDSSIGSACQWCSGARRTAVRRSGGSDPATPLIGGEDISPGAAGETSSAGPS</sequence>
<comment type="caution">
    <text evidence="2">The sequence shown here is derived from an EMBL/GenBank/DDBJ whole genome shotgun (WGS) entry which is preliminary data.</text>
</comment>
<evidence type="ECO:0000313" key="2">
    <source>
        <dbReference type="EMBL" id="KAJ1167783.1"/>
    </source>
</evidence>
<protein>
    <submittedName>
        <fullName evidence="2">Uncharacterized protein</fullName>
    </submittedName>
</protein>
<name>A0AAV7SUX6_PLEWA</name>
<evidence type="ECO:0000256" key="1">
    <source>
        <dbReference type="SAM" id="MobiDB-lite"/>
    </source>
</evidence>
<dbReference type="AlphaFoldDB" id="A0AAV7SUX6"/>
<dbReference type="Proteomes" id="UP001066276">
    <property type="component" value="Chromosome 4_2"/>
</dbReference>
<reference evidence="2" key="1">
    <citation type="journal article" date="2022" name="bioRxiv">
        <title>Sequencing and chromosome-scale assembly of the giantPleurodeles waltlgenome.</title>
        <authorList>
            <person name="Brown T."/>
            <person name="Elewa A."/>
            <person name="Iarovenko S."/>
            <person name="Subramanian E."/>
            <person name="Araus A.J."/>
            <person name="Petzold A."/>
            <person name="Susuki M."/>
            <person name="Suzuki K.-i.T."/>
            <person name="Hayashi T."/>
            <person name="Toyoda A."/>
            <person name="Oliveira C."/>
            <person name="Osipova E."/>
            <person name="Leigh N.D."/>
            <person name="Simon A."/>
            <person name="Yun M.H."/>
        </authorList>
    </citation>
    <scope>NUCLEOTIDE SEQUENCE</scope>
    <source>
        <strain evidence="2">20211129_DDA</strain>
        <tissue evidence="2">Liver</tissue>
    </source>
</reference>
<organism evidence="2 3">
    <name type="scientific">Pleurodeles waltl</name>
    <name type="common">Iberian ribbed newt</name>
    <dbReference type="NCBI Taxonomy" id="8319"/>
    <lineage>
        <taxon>Eukaryota</taxon>
        <taxon>Metazoa</taxon>
        <taxon>Chordata</taxon>
        <taxon>Craniata</taxon>
        <taxon>Vertebrata</taxon>
        <taxon>Euteleostomi</taxon>
        <taxon>Amphibia</taxon>
        <taxon>Batrachia</taxon>
        <taxon>Caudata</taxon>
        <taxon>Salamandroidea</taxon>
        <taxon>Salamandridae</taxon>
        <taxon>Pleurodelinae</taxon>
        <taxon>Pleurodeles</taxon>
    </lineage>
</organism>
<evidence type="ECO:0000313" key="3">
    <source>
        <dbReference type="Proteomes" id="UP001066276"/>
    </source>
</evidence>